<dbReference type="SUPFAM" id="SSF47979">
    <property type="entry name" value="Iron-dependent repressor protein, dimerization domain"/>
    <property type="match status" value="1"/>
</dbReference>
<dbReference type="STRING" id="1307839.L21SP5_03758"/>
<evidence type="ECO:0000256" key="5">
    <source>
        <dbReference type="ARBA" id="ARBA00023163"/>
    </source>
</evidence>
<evidence type="ECO:0000256" key="6">
    <source>
        <dbReference type="ARBA" id="ARBA00025185"/>
    </source>
</evidence>
<evidence type="ECO:0000313" key="9">
    <source>
        <dbReference type="Proteomes" id="UP000064893"/>
    </source>
</evidence>
<dbReference type="PANTHER" id="PTHR33238">
    <property type="entry name" value="IRON (METAL) DEPENDENT REPRESSOR, DTXR FAMILY"/>
    <property type="match status" value="1"/>
</dbReference>
<dbReference type="EMBL" id="CP013118">
    <property type="protein sequence ID" value="ALO17353.1"/>
    <property type="molecule type" value="Genomic_DNA"/>
</dbReference>
<dbReference type="Gene3D" id="1.10.10.10">
    <property type="entry name" value="Winged helix-like DNA-binding domain superfamily/Winged helix DNA-binding domain"/>
    <property type="match status" value="1"/>
</dbReference>
<evidence type="ECO:0000256" key="1">
    <source>
        <dbReference type="ARBA" id="ARBA00007871"/>
    </source>
</evidence>
<evidence type="ECO:0000259" key="7">
    <source>
        <dbReference type="PROSITE" id="PS50944"/>
    </source>
</evidence>
<keyword evidence="3" id="KW-0805">Transcription regulation</keyword>
<keyword evidence="4" id="KW-0238">DNA-binding</keyword>
<dbReference type="SUPFAM" id="SSF46785">
    <property type="entry name" value="Winged helix' DNA-binding domain"/>
    <property type="match status" value="1"/>
</dbReference>
<dbReference type="PANTHER" id="PTHR33238:SF7">
    <property type="entry name" value="IRON-DEPENDENT TRANSCRIPTIONAL REGULATOR"/>
    <property type="match status" value="1"/>
</dbReference>
<reference evidence="8 9" key="1">
    <citation type="submission" date="2015-11" db="EMBL/GenBank/DDBJ databases">
        <title>Description and complete genome sequence of a novel strain predominating in hypersaline microbial mats and representing a new family of the Bacteriodetes phylum.</title>
        <authorList>
            <person name="Spring S."/>
            <person name="Bunk B."/>
            <person name="Sproer C."/>
            <person name="Klenk H.-P."/>
        </authorList>
    </citation>
    <scope>NUCLEOTIDE SEQUENCE [LARGE SCALE GENOMIC DNA]</scope>
    <source>
        <strain evidence="8 9">L21-Spi-D4</strain>
    </source>
</reference>
<dbReference type="Pfam" id="PF01325">
    <property type="entry name" value="Fe_dep_repress"/>
    <property type="match status" value="1"/>
</dbReference>
<dbReference type="OrthoDB" id="9791355at2"/>
<dbReference type="InterPro" id="IPR038157">
    <property type="entry name" value="FeoA_core_dom"/>
</dbReference>
<keyword evidence="9" id="KW-1185">Reference proteome</keyword>
<dbReference type="GO" id="GO:0046914">
    <property type="term" value="F:transition metal ion binding"/>
    <property type="evidence" value="ECO:0007669"/>
    <property type="project" value="InterPro"/>
</dbReference>
<dbReference type="InterPro" id="IPR022689">
    <property type="entry name" value="Iron_dep_repressor"/>
</dbReference>
<protein>
    <recommendedName>
        <fullName evidence="2">Transcriptional regulator MntR</fullName>
    </recommendedName>
</protein>
<evidence type="ECO:0000256" key="2">
    <source>
        <dbReference type="ARBA" id="ARBA00022386"/>
    </source>
</evidence>
<sequence length="218" mass="25002">MSISTENFIKTIYKMHMRSNQDTKPGSIARTLMFSNAAATDMAKKLAAKDLIKYEKYKALSLTDKGQELALKVLRKHRLWETFLHEVLHMDLHEIHTEAEMLEHQTSDYLANKLSEFLNHPKYDPHGDPIPDQNLNLPAVTDAINLSGAQEGKYIISRLFSSDKEFFSFCEANQIKIDTQIVVKKQYTNNKMTAIEIQGKEIILPSEFAEVIYVKPIN</sequence>
<dbReference type="AlphaFoldDB" id="A0A0S2I4G7"/>
<accession>A0A0S2I4G7</accession>
<dbReference type="SMART" id="SM00529">
    <property type="entry name" value="HTH_DTXR"/>
    <property type="match status" value="1"/>
</dbReference>
<dbReference type="KEGG" id="blq:L21SP5_03758"/>
<dbReference type="RefSeq" id="WP_057954636.1">
    <property type="nucleotide sequence ID" value="NZ_CP013118.1"/>
</dbReference>
<dbReference type="InterPro" id="IPR007167">
    <property type="entry name" value="Fe-transptr_FeoA-like"/>
</dbReference>
<dbReference type="InterPro" id="IPR022687">
    <property type="entry name" value="HTH_DTXR"/>
</dbReference>
<evidence type="ECO:0000256" key="4">
    <source>
        <dbReference type="ARBA" id="ARBA00023125"/>
    </source>
</evidence>
<dbReference type="InterPro" id="IPR001367">
    <property type="entry name" value="Fe_dep_repressor"/>
</dbReference>
<dbReference type="Pfam" id="PF04023">
    <property type="entry name" value="FeoA"/>
    <property type="match status" value="1"/>
</dbReference>
<comment type="function">
    <text evidence="6">In the presence of manganese, represses expression of mntH and mntS. Up-regulates expression of mntP.</text>
</comment>
<keyword evidence="5" id="KW-0804">Transcription</keyword>
<comment type="similarity">
    <text evidence="1">Belongs to the DtxR/MntR family.</text>
</comment>
<dbReference type="GO" id="GO:0003700">
    <property type="term" value="F:DNA-binding transcription factor activity"/>
    <property type="evidence" value="ECO:0007669"/>
    <property type="project" value="InterPro"/>
</dbReference>
<feature type="domain" description="HTH dtxR-type" evidence="7">
    <location>
        <begin position="1"/>
        <end position="63"/>
    </location>
</feature>
<gene>
    <name evidence="8" type="primary">ideR_2</name>
    <name evidence="8" type="ORF">L21SP5_03758</name>
</gene>
<dbReference type="InterPro" id="IPR050536">
    <property type="entry name" value="DtxR_MntR_Metal-Reg"/>
</dbReference>
<dbReference type="Pfam" id="PF02742">
    <property type="entry name" value="Fe_dep_repr_C"/>
    <property type="match status" value="1"/>
</dbReference>
<dbReference type="GO" id="GO:0046983">
    <property type="term" value="F:protein dimerization activity"/>
    <property type="evidence" value="ECO:0007669"/>
    <property type="project" value="InterPro"/>
</dbReference>
<dbReference type="GO" id="GO:0003677">
    <property type="term" value="F:DNA binding"/>
    <property type="evidence" value="ECO:0007669"/>
    <property type="project" value="UniProtKB-KW"/>
</dbReference>
<dbReference type="InterPro" id="IPR036421">
    <property type="entry name" value="Fe_dep_repressor_sf"/>
</dbReference>
<proteinExistence type="inferred from homology"/>
<dbReference type="InterPro" id="IPR036388">
    <property type="entry name" value="WH-like_DNA-bd_sf"/>
</dbReference>
<dbReference type="PROSITE" id="PS50944">
    <property type="entry name" value="HTH_DTXR"/>
    <property type="match status" value="1"/>
</dbReference>
<dbReference type="Proteomes" id="UP000064893">
    <property type="component" value="Chromosome"/>
</dbReference>
<name>A0A0S2I4G7_9BACT</name>
<dbReference type="InterPro" id="IPR036390">
    <property type="entry name" value="WH_DNA-bd_sf"/>
</dbReference>
<evidence type="ECO:0000313" key="8">
    <source>
        <dbReference type="EMBL" id="ALO17353.1"/>
    </source>
</evidence>
<evidence type="ECO:0000256" key="3">
    <source>
        <dbReference type="ARBA" id="ARBA00023015"/>
    </source>
</evidence>
<dbReference type="Gene3D" id="2.30.30.90">
    <property type="match status" value="1"/>
</dbReference>
<dbReference type="PATRIC" id="fig|1307839.3.peg.4016"/>
<organism evidence="8 9">
    <name type="scientific">Salinivirga cyanobacteriivorans</name>
    <dbReference type="NCBI Taxonomy" id="1307839"/>
    <lineage>
        <taxon>Bacteria</taxon>
        <taxon>Pseudomonadati</taxon>
        <taxon>Bacteroidota</taxon>
        <taxon>Bacteroidia</taxon>
        <taxon>Bacteroidales</taxon>
        <taxon>Salinivirgaceae</taxon>
        <taxon>Salinivirga</taxon>
    </lineage>
</organism>